<accession>A0A9P6TG54</accession>
<protein>
    <submittedName>
        <fullName evidence="1">Uncharacterized protein</fullName>
    </submittedName>
</protein>
<reference evidence="1" key="1">
    <citation type="submission" date="2013-11" db="EMBL/GenBank/DDBJ databases">
        <title>Genome sequence of the fusiform rust pathogen reveals effectors for host alternation and coevolution with pine.</title>
        <authorList>
            <consortium name="DOE Joint Genome Institute"/>
            <person name="Smith K."/>
            <person name="Pendleton A."/>
            <person name="Kubisiak T."/>
            <person name="Anderson C."/>
            <person name="Salamov A."/>
            <person name="Aerts A."/>
            <person name="Riley R."/>
            <person name="Clum A."/>
            <person name="Lindquist E."/>
            <person name="Ence D."/>
            <person name="Campbell M."/>
            <person name="Kronenberg Z."/>
            <person name="Feau N."/>
            <person name="Dhillon B."/>
            <person name="Hamelin R."/>
            <person name="Burleigh J."/>
            <person name="Smith J."/>
            <person name="Yandell M."/>
            <person name="Nelson C."/>
            <person name="Grigoriev I."/>
            <person name="Davis J."/>
        </authorList>
    </citation>
    <scope>NUCLEOTIDE SEQUENCE</scope>
    <source>
        <strain evidence="1">G11</strain>
    </source>
</reference>
<gene>
    <name evidence="1" type="ORF">CROQUDRAFT_130603</name>
</gene>
<evidence type="ECO:0000313" key="2">
    <source>
        <dbReference type="Proteomes" id="UP000886653"/>
    </source>
</evidence>
<dbReference type="AlphaFoldDB" id="A0A9P6TG54"/>
<organism evidence="1 2">
    <name type="scientific">Cronartium quercuum f. sp. fusiforme G11</name>
    <dbReference type="NCBI Taxonomy" id="708437"/>
    <lineage>
        <taxon>Eukaryota</taxon>
        <taxon>Fungi</taxon>
        <taxon>Dikarya</taxon>
        <taxon>Basidiomycota</taxon>
        <taxon>Pucciniomycotina</taxon>
        <taxon>Pucciniomycetes</taxon>
        <taxon>Pucciniales</taxon>
        <taxon>Coleosporiaceae</taxon>
        <taxon>Cronartium</taxon>
    </lineage>
</organism>
<sequence>MKSKRRTIVMCSRRRLGLQSLCGGISGSTVEEESTVGAKNFLSTRGLGKEFNNGKIEKVEARYSYHLGLIRSASYHQKVKATVGGSASKSTLLCPSHSAHSPSESGTSASYDYHELILLWINEYFRWKHYYWALSGFAKAPGPKLRVALKSENETDRATTGTFEPSSSLRILPAANGAGLRVRIPCEVLVSKGSSIPGNDIKHNLKKLPTRNRLICVTGQELIVFNRWRVCNVNEKSSS</sequence>
<proteinExistence type="predicted"/>
<comment type="caution">
    <text evidence="1">The sequence shown here is derived from an EMBL/GenBank/DDBJ whole genome shotgun (WGS) entry which is preliminary data.</text>
</comment>
<evidence type="ECO:0000313" key="1">
    <source>
        <dbReference type="EMBL" id="KAG0150639.1"/>
    </source>
</evidence>
<name>A0A9P6TG54_9BASI</name>
<dbReference type="EMBL" id="MU167218">
    <property type="protein sequence ID" value="KAG0150639.1"/>
    <property type="molecule type" value="Genomic_DNA"/>
</dbReference>
<dbReference type="Proteomes" id="UP000886653">
    <property type="component" value="Unassembled WGS sequence"/>
</dbReference>
<keyword evidence="2" id="KW-1185">Reference proteome</keyword>